<feature type="region of interest" description="Disordered" evidence="1">
    <location>
        <begin position="176"/>
        <end position="235"/>
    </location>
</feature>
<proteinExistence type="predicted"/>
<evidence type="ECO:0000313" key="4">
    <source>
        <dbReference type="Proteomes" id="UP000789901"/>
    </source>
</evidence>
<evidence type="ECO:0000259" key="2">
    <source>
        <dbReference type="Pfam" id="PF09409"/>
    </source>
</evidence>
<name>A0ABN7VR23_GIGMA</name>
<dbReference type="SMART" id="SM00580">
    <property type="entry name" value="PUG"/>
    <property type="match status" value="1"/>
</dbReference>
<dbReference type="SUPFAM" id="SSF143503">
    <property type="entry name" value="PUG domain-like"/>
    <property type="match status" value="1"/>
</dbReference>
<evidence type="ECO:0000313" key="3">
    <source>
        <dbReference type="EMBL" id="CAG8794483.1"/>
    </source>
</evidence>
<protein>
    <submittedName>
        <fullName evidence="3">5160_t:CDS:1</fullName>
    </submittedName>
</protein>
<evidence type="ECO:0000256" key="1">
    <source>
        <dbReference type="SAM" id="MobiDB-lite"/>
    </source>
</evidence>
<feature type="domain" description="PUB" evidence="2">
    <location>
        <begin position="27"/>
        <end position="94"/>
    </location>
</feature>
<gene>
    <name evidence="3" type="ORF">GMARGA_LOCUS21787</name>
</gene>
<dbReference type="Proteomes" id="UP000789901">
    <property type="component" value="Unassembled WGS sequence"/>
</dbReference>
<dbReference type="PANTHER" id="PTHR23153:SF38">
    <property type="entry name" value="UBX DOMAIN-CONTAINING PROTEIN 6"/>
    <property type="match status" value="1"/>
</dbReference>
<dbReference type="EMBL" id="CAJVQB010020457">
    <property type="protein sequence ID" value="CAG8794483.1"/>
    <property type="molecule type" value="Genomic_DNA"/>
</dbReference>
<dbReference type="Pfam" id="PF09409">
    <property type="entry name" value="PUB"/>
    <property type="match status" value="1"/>
</dbReference>
<organism evidence="3 4">
    <name type="scientific">Gigaspora margarita</name>
    <dbReference type="NCBI Taxonomy" id="4874"/>
    <lineage>
        <taxon>Eukaryota</taxon>
        <taxon>Fungi</taxon>
        <taxon>Fungi incertae sedis</taxon>
        <taxon>Mucoromycota</taxon>
        <taxon>Glomeromycotina</taxon>
        <taxon>Glomeromycetes</taxon>
        <taxon>Diversisporales</taxon>
        <taxon>Gigasporaceae</taxon>
        <taxon>Gigaspora</taxon>
    </lineage>
</organism>
<dbReference type="InterPro" id="IPR018997">
    <property type="entry name" value="PUB_domain"/>
</dbReference>
<dbReference type="Gene3D" id="1.20.58.2190">
    <property type="match status" value="1"/>
</dbReference>
<keyword evidence="4" id="KW-1185">Reference proteome</keyword>
<comment type="caution">
    <text evidence="3">The sequence shown here is derived from an EMBL/GenBank/DDBJ whole genome shotgun (WGS) entry which is preliminary data.</text>
</comment>
<feature type="compositionally biased region" description="Basic and acidic residues" evidence="1">
    <location>
        <begin position="176"/>
        <end position="197"/>
    </location>
</feature>
<dbReference type="CDD" id="cd09212">
    <property type="entry name" value="PUB"/>
    <property type="match status" value="1"/>
</dbReference>
<accession>A0ABN7VR23</accession>
<dbReference type="PANTHER" id="PTHR23153">
    <property type="entry name" value="UBX-RELATED"/>
    <property type="match status" value="1"/>
</dbReference>
<sequence length="235" mass="28181">MATDKEFRKSLHDIIVKQISRNNEPEDAYKCVNTLNRVVGNIIESPYDETKRQLKESNKIVKSTIREVDGGIEFLIKVGFKAKVFNFQKSIVLEMANNNDSSQMMKQLEKLEIARELLEEFLRKFKERSELKERTRLKEKIAEESRKEIALNMIEQDREKRAEEQKRLKLNRKLQQEQELKKEVQKETEEQLQRETEEQLQLSRVEPSQDSFSYRPYHSSHFRQRFKNQDNQNDD</sequence>
<reference evidence="3 4" key="1">
    <citation type="submission" date="2021-06" db="EMBL/GenBank/DDBJ databases">
        <authorList>
            <person name="Kallberg Y."/>
            <person name="Tangrot J."/>
            <person name="Rosling A."/>
        </authorList>
    </citation>
    <scope>NUCLEOTIDE SEQUENCE [LARGE SCALE GENOMIC DNA]</scope>
    <source>
        <strain evidence="3 4">120-4 pot B 10/14</strain>
    </source>
</reference>
<dbReference type="InterPro" id="IPR036339">
    <property type="entry name" value="PUB-like_dom_sf"/>
</dbReference>